<dbReference type="PROSITE" id="PS51857">
    <property type="entry name" value="CSD_2"/>
    <property type="match status" value="1"/>
</dbReference>
<proteinExistence type="predicted"/>
<dbReference type="GO" id="GO:0005829">
    <property type="term" value="C:cytosol"/>
    <property type="evidence" value="ECO:0007669"/>
    <property type="project" value="UniProtKB-ARBA"/>
</dbReference>
<dbReference type="InterPro" id="IPR036567">
    <property type="entry name" value="RHF-like"/>
</dbReference>
<protein>
    <submittedName>
        <fullName evidence="2">HPF/RaiA family ribosome-associated protein</fullName>
    </submittedName>
</protein>
<dbReference type="GO" id="GO:0003676">
    <property type="term" value="F:nucleic acid binding"/>
    <property type="evidence" value="ECO:0007669"/>
    <property type="project" value="InterPro"/>
</dbReference>
<dbReference type="Gene3D" id="2.40.50.140">
    <property type="entry name" value="Nucleic acid-binding proteins"/>
    <property type="match status" value="1"/>
</dbReference>
<dbReference type="SMART" id="SM00357">
    <property type="entry name" value="CSP"/>
    <property type="match status" value="1"/>
</dbReference>
<dbReference type="SUPFAM" id="SSF69754">
    <property type="entry name" value="Ribosome binding protein Y (YfiA homologue)"/>
    <property type="match status" value="1"/>
</dbReference>
<dbReference type="SUPFAM" id="SSF50249">
    <property type="entry name" value="Nucleic acid-binding proteins"/>
    <property type="match status" value="1"/>
</dbReference>
<comment type="caution">
    <text evidence="2">The sequence shown here is derived from an EMBL/GenBank/DDBJ whole genome shotgun (WGS) entry which is preliminary data.</text>
</comment>
<dbReference type="Pfam" id="PF00313">
    <property type="entry name" value="CSD"/>
    <property type="match status" value="1"/>
</dbReference>
<dbReference type="InterPro" id="IPR012340">
    <property type="entry name" value="NA-bd_OB-fold"/>
</dbReference>
<sequence>MELQVEGRNLEIRKAWQDKIEEEKGRLDRHHPGLVHHLRVSIEETAGHKAGGHEVRVIASVPNDTVVVKRKGETVRPLLVEAFDTLGLQLKELQRKRRQTVKEPEGVAAGPAMGTIKSLFPYESYGFLMTMDGQEVYFHENALKDVTMAQLAEGDEVRFGEGEGDKGPTAAWVKLVK</sequence>
<reference evidence="2" key="1">
    <citation type="journal article" date="2022" name="bioRxiv">
        <title>Thiovibrio frasassiensisgen. nov., sp. nov., an autotrophic, elemental sulfur disproportionating bacterium isolated from sulfidic karst sediment, and proposal of Thiovibrionaceae fam. nov.</title>
        <authorList>
            <person name="Aronson H."/>
            <person name="Thomas C."/>
            <person name="Bhattacharyya M."/>
            <person name="Eckstein S."/>
            <person name="Jensen S."/>
            <person name="Barco R."/>
            <person name="Macalady J."/>
            <person name="Amend J."/>
        </authorList>
    </citation>
    <scope>NUCLEOTIDE SEQUENCE</scope>
    <source>
        <strain evidence="2">RS19-109</strain>
    </source>
</reference>
<dbReference type="InterPro" id="IPR011129">
    <property type="entry name" value="CSD"/>
</dbReference>
<gene>
    <name evidence="2" type="ORF">OLX77_06725</name>
</gene>
<dbReference type="Pfam" id="PF02482">
    <property type="entry name" value="Ribosomal_S30AE"/>
    <property type="match status" value="1"/>
</dbReference>
<dbReference type="RefSeq" id="WP_307632825.1">
    <property type="nucleotide sequence ID" value="NZ_JAPHEH010000001.1"/>
</dbReference>
<name>A0A9X4RL93_9BACT</name>
<dbReference type="Proteomes" id="UP001154240">
    <property type="component" value="Unassembled WGS sequence"/>
</dbReference>
<dbReference type="AlphaFoldDB" id="A0A9X4RL93"/>
<evidence type="ECO:0000259" key="1">
    <source>
        <dbReference type="PROSITE" id="PS51857"/>
    </source>
</evidence>
<evidence type="ECO:0000313" key="3">
    <source>
        <dbReference type="Proteomes" id="UP001154240"/>
    </source>
</evidence>
<keyword evidence="3" id="KW-1185">Reference proteome</keyword>
<dbReference type="Gene3D" id="3.30.160.100">
    <property type="entry name" value="Ribosome hibernation promotion factor-like"/>
    <property type="match status" value="1"/>
</dbReference>
<feature type="domain" description="CSD" evidence="1">
    <location>
        <begin position="111"/>
        <end position="175"/>
    </location>
</feature>
<dbReference type="InterPro" id="IPR003489">
    <property type="entry name" value="RHF/RaiA"/>
</dbReference>
<reference evidence="2" key="2">
    <citation type="submission" date="2022-10" db="EMBL/GenBank/DDBJ databases">
        <authorList>
            <person name="Aronson H.S."/>
        </authorList>
    </citation>
    <scope>NUCLEOTIDE SEQUENCE</scope>
    <source>
        <strain evidence="2">RS19-109</strain>
    </source>
</reference>
<dbReference type="EMBL" id="JAPHEH010000001">
    <property type="protein sequence ID" value="MDG4475851.1"/>
    <property type="molecule type" value="Genomic_DNA"/>
</dbReference>
<evidence type="ECO:0000313" key="2">
    <source>
        <dbReference type="EMBL" id="MDG4475851.1"/>
    </source>
</evidence>
<dbReference type="InterPro" id="IPR002059">
    <property type="entry name" value="CSP_DNA-bd"/>
</dbReference>
<accession>A0A9X4RL93</accession>
<organism evidence="2 3">
    <name type="scientific">Thiovibrio frasassiensis</name>
    <dbReference type="NCBI Taxonomy" id="2984131"/>
    <lineage>
        <taxon>Bacteria</taxon>
        <taxon>Pseudomonadati</taxon>
        <taxon>Thermodesulfobacteriota</taxon>
        <taxon>Desulfobulbia</taxon>
        <taxon>Desulfobulbales</taxon>
        <taxon>Thiovibrionaceae</taxon>
        <taxon>Thiovibrio</taxon>
    </lineage>
</organism>